<dbReference type="Pfam" id="PF00172">
    <property type="entry name" value="Zn_clus"/>
    <property type="match status" value="1"/>
</dbReference>
<dbReference type="SUPFAM" id="SSF57701">
    <property type="entry name" value="Zn2/Cys6 DNA-binding domain"/>
    <property type="match status" value="1"/>
</dbReference>
<evidence type="ECO:0000313" key="5">
    <source>
        <dbReference type="Proteomes" id="UP001175261"/>
    </source>
</evidence>
<feature type="region of interest" description="Disordered" evidence="2">
    <location>
        <begin position="472"/>
        <end position="507"/>
    </location>
</feature>
<evidence type="ECO:0000256" key="2">
    <source>
        <dbReference type="SAM" id="MobiDB-lite"/>
    </source>
</evidence>
<keyword evidence="5" id="KW-1185">Reference proteome</keyword>
<dbReference type="PROSITE" id="PS00463">
    <property type="entry name" value="ZN2_CY6_FUNGAL_1"/>
    <property type="match status" value="1"/>
</dbReference>
<dbReference type="Proteomes" id="UP001175261">
    <property type="component" value="Unassembled WGS sequence"/>
</dbReference>
<gene>
    <name evidence="4" type="ORF">NLU13_6479</name>
</gene>
<dbReference type="InterPro" id="IPR001138">
    <property type="entry name" value="Zn2Cys6_DnaBD"/>
</dbReference>
<feature type="compositionally biased region" description="Low complexity" evidence="2">
    <location>
        <begin position="490"/>
        <end position="506"/>
    </location>
</feature>
<dbReference type="InterPro" id="IPR036864">
    <property type="entry name" value="Zn2-C6_fun-type_DNA-bd_sf"/>
</dbReference>
<feature type="region of interest" description="Disordered" evidence="2">
    <location>
        <begin position="115"/>
        <end position="154"/>
    </location>
</feature>
<accession>A0AA39L7F4</accession>
<dbReference type="EMBL" id="JAPDFR010000005">
    <property type="protein sequence ID" value="KAK0386644.1"/>
    <property type="molecule type" value="Genomic_DNA"/>
</dbReference>
<protein>
    <recommendedName>
        <fullName evidence="3">Zn(2)-C6 fungal-type domain-containing protein</fullName>
    </recommendedName>
</protein>
<comment type="caution">
    <text evidence="4">The sequence shown here is derived from an EMBL/GenBank/DDBJ whole genome shotgun (WGS) entry which is preliminary data.</text>
</comment>
<dbReference type="CDD" id="cd00067">
    <property type="entry name" value="GAL4"/>
    <property type="match status" value="1"/>
</dbReference>
<keyword evidence="1" id="KW-0539">Nucleus</keyword>
<reference evidence="4" key="1">
    <citation type="submission" date="2022-10" db="EMBL/GenBank/DDBJ databases">
        <title>Determination and structural analysis of whole genome sequence of Sarocladium strictum F4-1.</title>
        <authorList>
            <person name="Hu L."/>
            <person name="Jiang Y."/>
        </authorList>
    </citation>
    <scope>NUCLEOTIDE SEQUENCE</scope>
    <source>
        <strain evidence="4">F4-1</strain>
    </source>
</reference>
<feature type="domain" description="Zn(2)-C6 fungal-type" evidence="3">
    <location>
        <begin position="29"/>
        <end position="60"/>
    </location>
</feature>
<dbReference type="InterPro" id="IPR021858">
    <property type="entry name" value="Fun_TF"/>
</dbReference>
<organism evidence="4 5">
    <name type="scientific">Sarocladium strictum</name>
    <name type="common">Black bundle disease fungus</name>
    <name type="synonym">Acremonium strictum</name>
    <dbReference type="NCBI Taxonomy" id="5046"/>
    <lineage>
        <taxon>Eukaryota</taxon>
        <taxon>Fungi</taxon>
        <taxon>Dikarya</taxon>
        <taxon>Ascomycota</taxon>
        <taxon>Pezizomycotina</taxon>
        <taxon>Sordariomycetes</taxon>
        <taxon>Hypocreomycetidae</taxon>
        <taxon>Hypocreales</taxon>
        <taxon>Sarocladiaceae</taxon>
        <taxon>Sarocladium</taxon>
    </lineage>
</organism>
<feature type="compositionally biased region" description="Polar residues" evidence="2">
    <location>
        <begin position="1"/>
        <end position="14"/>
    </location>
</feature>
<feature type="compositionally biased region" description="Low complexity" evidence="2">
    <location>
        <begin position="118"/>
        <end position="132"/>
    </location>
</feature>
<dbReference type="PANTHER" id="PTHR37540:SF9">
    <property type="entry name" value="ZN(2)-C6 FUNGAL-TYPE DOMAIN-CONTAINING PROTEIN"/>
    <property type="match status" value="1"/>
</dbReference>
<evidence type="ECO:0000313" key="4">
    <source>
        <dbReference type="EMBL" id="KAK0386644.1"/>
    </source>
</evidence>
<feature type="compositionally biased region" description="Basic and acidic residues" evidence="2">
    <location>
        <begin position="478"/>
        <end position="488"/>
    </location>
</feature>
<dbReference type="AlphaFoldDB" id="A0AA39L7F4"/>
<name>A0AA39L7F4_SARSR</name>
<dbReference type="PANTHER" id="PTHR37540">
    <property type="entry name" value="TRANSCRIPTION FACTOR (ACR-2), PUTATIVE-RELATED-RELATED"/>
    <property type="match status" value="1"/>
</dbReference>
<proteinExistence type="predicted"/>
<dbReference type="GO" id="GO:0008270">
    <property type="term" value="F:zinc ion binding"/>
    <property type="evidence" value="ECO:0007669"/>
    <property type="project" value="InterPro"/>
</dbReference>
<evidence type="ECO:0000259" key="3">
    <source>
        <dbReference type="PROSITE" id="PS50048"/>
    </source>
</evidence>
<dbReference type="Gene3D" id="4.10.240.10">
    <property type="entry name" value="Zn(2)-C6 fungal-type DNA-binding domain"/>
    <property type="match status" value="1"/>
</dbReference>
<dbReference type="Pfam" id="PF11951">
    <property type="entry name" value="Fungal_trans_2"/>
    <property type="match status" value="1"/>
</dbReference>
<dbReference type="SMART" id="SM00066">
    <property type="entry name" value="GAL4"/>
    <property type="match status" value="1"/>
</dbReference>
<evidence type="ECO:0000256" key="1">
    <source>
        <dbReference type="ARBA" id="ARBA00023242"/>
    </source>
</evidence>
<sequence length="669" mass="74307">MSGGQRQQLKQENVSSPSSRKKPERPSLSCTECRRRKQKCNQGKPCTNCSRRFPQPICEYDTKASSRPKRASTQAAADSTLGIIDNDGPYSHLKYAGVQDAILQIELPTRIIKRESIDGNSPNGSWSSSSDGQTDHGSPDPWRPFKPQTSTRQTVVASKTMNQAIRKIMLEQAMTVNSIRGDNWNSSTALAMRTARHSMPPAKPIGSYLDALRSLPMASTRLNQELVRTHLQLLSRFKVSIDGNPGPENAFMRHWVPLTIQDPLMLHVILYTSACFLKELGHVPKTLTMAYKGTVYQMLNKSLCTDKAQCSDGVVLAVSQLVIDEWYWGATSDLKAHMLGLKMIIRMRGGLQELGMHGFLAKLILLNDIGIALAHETETEIFDQPGFEFEDPIMVPFQTSLNSPFVSGWPTFASSLPARMHPSTAAILDDMRILIETVLSGLDHNFEHTSPAKLFSTVSWIQQRLDSLPQELSQLPERPSREPSEDRTCSSSSPARDSTSSSSHSSPVAQVILPSDPIYSWIRRVAMIYCRAIAQRQPLSTACSPSDFQYLWQFSWRIQSNASWTTVGILFWVITAIIPSSHGHAASRFIKTVMIPALMNMGVDNWHVATDAARRALKLQRWLRGGKAAVGQGVHGGEQTIEKHGFALKDKLVNIGLTEHYEDGEDEGG</sequence>
<feature type="region of interest" description="Disordered" evidence="2">
    <location>
        <begin position="1"/>
        <end position="46"/>
    </location>
</feature>
<dbReference type="PROSITE" id="PS50048">
    <property type="entry name" value="ZN2_CY6_FUNGAL_2"/>
    <property type="match status" value="1"/>
</dbReference>
<dbReference type="GO" id="GO:0000981">
    <property type="term" value="F:DNA-binding transcription factor activity, RNA polymerase II-specific"/>
    <property type="evidence" value="ECO:0007669"/>
    <property type="project" value="InterPro"/>
</dbReference>